<gene>
    <name evidence="2" type="ORF">MIZ01_0946</name>
</gene>
<organism evidence="2 3">
    <name type="scientific">Sideroxyarcus emersonii</name>
    <dbReference type="NCBI Taxonomy" id="2764705"/>
    <lineage>
        <taxon>Bacteria</taxon>
        <taxon>Pseudomonadati</taxon>
        <taxon>Pseudomonadota</taxon>
        <taxon>Betaproteobacteria</taxon>
        <taxon>Nitrosomonadales</taxon>
        <taxon>Gallionellaceae</taxon>
        <taxon>Sideroxyarcus</taxon>
    </lineage>
</organism>
<keyword evidence="1" id="KW-0732">Signal</keyword>
<evidence type="ECO:0000313" key="2">
    <source>
        <dbReference type="EMBL" id="BCK87175.1"/>
    </source>
</evidence>
<keyword evidence="3" id="KW-1185">Reference proteome</keyword>
<dbReference type="KEGG" id="seme:MIZ01_0946"/>
<evidence type="ECO:0008006" key="4">
    <source>
        <dbReference type="Google" id="ProtNLM"/>
    </source>
</evidence>
<evidence type="ECO:0000256" key="1">
    <source>
        <dbReference type="SAM" id="SignalP"/>
    </source>
</evidence>
<dbReference type="RefSeq" id="WP_237248305.1">
    <property type="nucleotide sequence ID" value="NZ_AP023423.1"/>
</dbReference>
<dbReference type="EMBL" id="AP023423">
    <property type="protein sequence ID" value="BCK87175.1"/>
    <property type="molecule type" value="Genomic_DNA"/>
</dbReference>
<proteinExistence type="predicted"/>
<reference evidence="2 3" key="1">
    <citation type="journal article" date="2022" name="Int. J. Syst. Evol. Microbiol.">
        <title>&lt;i&gt;Sideroxyarcus emersonii&lt;/i&gt; gen. nov. sp. nov., a neutrophilic, microaerobic iron- and thiosulfate-oxidizing bacterium isolated from iron-rich wetland sediment.</title>
        <authorList>
            <person name="Kato S."/>
            <person name="Itoh T."/>
            <person name="Iino T."/>
            <person name="Ohkuma M."/>
        </authorList>
    </citation>
    <scope>NUCLEOTIDE SEQUENCE [LARGE SCALE GENOMIC DNA]</scope>
    <source>
        <strain evidence="2 3">MIZ01</strain>
    </source>
</reference>
<dbReference type="AlphaFoldDB" id="A0AAN2BYH9"/>
<sequence>MMPGTSRYLHAIAVAMLLMGTMMSFAHADDDDDDGERMPAARNALWQAECGACHVAYPPRLLPAESWHALMSGLDRHFGSDASLAPAAEREIGAFLEKNAGSNRHAAGKPILRITETRWFQREHDEVPERTWKNPKVKSPANCAACHTQAESGNYGEHGIRIPR</sequence>
<dbReference type="Pfam" id="PF09626">
    <property type="entry name" value="DHC"/>
    <property type="match status" value="1"/>
</dbReference>
<accession>A0AAN2BYH9</accession>
<dbReference type="InterPro" id="IPR018588">
    <property type="entry name" value="Dihaem_cytochrome-c"/>
</dbReference>
<name>A0AAN2BYH9_9PROT</name>
<protein>
    <recommendedName>
        <fullName evidence="4">Cytochrome C</fullName>
    </recommendedName>
</protein>
<feature type="chain" id="PRO_5043007508" description="Cytochrome C" evidence="1">
    <location>
        <begin position="29"/>
        <end position="164"/>
    </location>
</feature>
<evidence type="ECO:0000313" key="3">
    <source>
        <dbReference type="Proteomes" id="UP001320326"/>
    </source>
</evidence>
<dbReference type="Proteomes" id="UP001320326">
    <property type="component" value="Chromosome"/>
</dbReference>
<feature type="signal peptide" evidence="1">
    <location>
        <begin position="1"/>
        <end position="28"/>
    </location>
</feature>